<proteinExistence type="predicted"/>
<dbReference type="Proteomes" id="UP000295735">
    <property type="component" value="Unassembled WGS sequence"/>
</dbReference>
<dbReference type="EMBL" id="CP073809">
    <property type="protein sequence ID" value="UTH14481.1"/>
    <property type="molecule type" value="Genomic_DNA"/>
</dbReference>
<dbReference type="AlphaFoldDB" id="A0A9Q9BUQ4"/>
<protein>
    <submittedName>
        <fullName evidence="2">Competence protein ComK</fullName>
    </submittedName>
</protein>
<evidence type="ECO:0000313" key="4">
    <source>
        <dbReference type="Proteomes" id="UP001057381"/>
    </source>
</evidence>
<organism evidence="2 4">
    <name type="scientific">Macrococcus equipercicus</name>
    <dbReference type="NCBI Taxonomy" id="69967"/>
    <lineage>
        <taxon>Bacteria</taxon>
        <taxon>Bacillati</taxon>
        <taxon>Bacillota</taxon>
        <taxon>Bacilli</taxon>
        <taxon>Bacillales</taxon>
        <taxon>Staphylococcaceae</taxon>
        <taxon>Macrococcus</taxon>
    </lineage>
</organism>
<evidence type="ECO:0000313" key="3">
    <source>
        <dbReference type="Proteomes" id="UP000295735"/>
    </source>
</evidence>
<dbReference type="RefSeq" id="WP_149458170.1">
    <property type="nucleotide sequence ID" value="NZ_CP073809.1"/>
</dbReference>
<gene>
    <name evidence="1" type="ORF">ERX35_001695</name>
    <name evidence="2" type="ORF">KFV11_03735</name>
</gene>
<accession>A0A9Q9BUQ4</accession>
<dbReference type="Pfam" id="PF06338">
    <property type="entry name" value="ComK"/>
    <property type="match status" value="1"/>
</dbReference>
<sequence>MKRDLSSGGQSEIMLRNGRILKVDREPEQLLNETLIYLGSNLKARRSAAKHVHQIKQFIPIVIDSETGITFFPLHRQTDYCRYYINSFYYLNYADQQITFTNQTCLKIALSEAFVRRQYEKSLTMMDSQKKIREQKIKYDY</sequence>
<evidence type="ECO:0000313" key="2">
    <source>
        <dbReference type="EMBL" id="UTH14481.1"/>
    </source>
</evidence>
<dbReference type="Proteomes" id="UP001057381">
    <property type="component" value="Chromosome"/>
</dbReference>
<dbReference type="InterPro" id="IPR010461">
    <property type="entry name" value="ComK"/>
</dbReference>
<name>A0A9Q9BUQ4_9STAP</name>
<reference evidence="1 3" key="1">
    <citation type="submission" date="2019-09" db="EMBL/GenBank/DDBJ databases">
        <authorList>
            <person name="Mazhar S."/>
            <person name="Altermann E."/>
            <person name="Hill C."/>
            <person name="Mcauliffe O."/>
        </authorList>
    </citation>
    <scope>NUCLEOTIDE SEQUENCE [LARGE SCALE GENOMIC DNA]</scope>
    <source>
        <strain evidence="1 3">ATCC 51831</strain>
    </source>
</reference>
<dbReference type="OrthoDB" id="2417991at2"/>
<dbReference type="EMBL" id="SCWC02000001">
    <property type="protein sequence ID" value="KAA1042619.1"/>
    <property type="molecule type" value="Genomic_DNA"/>
</dbReference>
<evidence type="ECO:0000313" key="1">
    <source>
        <dbReference type="EMBL" id="KAA1042619.1"/>
    </source>
</evidence>
<dbReference type="KEGG" id="mequ:KFV11_03735"/>
<dbReference type="GO" id="GO:0030420">
    <property type="term" value="P:establishment of competence for transformation"/>
    <property type="evidence" value="ECO:0007669"/>
    <property type="project" value="InterPro"/>
</dbReference>
<keyword evidence="3" id="KW-1185">Reference proteome</keyword>
<reference evidence="2" key="2">
    <citation type="submission" date="2021-04" db="EMBL/GenBank/DDBJ databases">
        <title>Complete Genome Sequences of Macrococcus spp. from dog and cattle.</title>
        <authorList>
            <person name="Schwendener S."/>
            <person name="Perreten V."/>
        </authorList>
    </citation>
    <scope>NUCLEOTIDE SEQUENCE</scope>
    <source>
        <strain evidence="2">Epi0143-OL</strain>
    </source>
</reference>